<comment type="caution">
    <text evidence="5">The sequence shown here is derived from an EMBL/GenBank/DDBJ whole genome shotgun (WGS) entry which is preliminary data.</text>
</comment>
<organism evidence="5 6">
    <name type="scientific">Paenibacillus artemisiicola</name>
    <dbReference type="NCBI Taxonomy" id="1172618"/>
    <lineage>
        <taxon>Bacteria</taxon>
        <taxon>Bacillati</taxon>
        <taxon>Bacillota</taxon>
        <taxon>Bacilli</taxon>
        <taxon>Bacillales</taxon>
        <taxon>Paenibacillaceae</taxon>
        <taxon>Paenibacillus</taxon>
    </lineage>
</organism>
<reference evidence="5 6" key="1">
    <citation type="submission" date="2021-03" db="EMBL/GenBank/DDBJ databases">
        <title>Paenibacillus artemisicola MWE-103 whole genome sequence.</title>
        <authorList>
            <person name="Ham Y.J."/>
        </authorList>
    </citation>
    <scope>NUCLEOTIDE SEQUENCE [LARGE SCALE GENOMIC DNA]</scope>
    <source>
        <strain evidence="5 6">MWE-103</strain>
    </source>
</reference>
<evidence type="ECO:0000259" key="4">
    <source>
        <dbReference type="SMART" id="SM00849"/>
    </source>
</evidence>
<protein>
    <submittedName>
        <fullName evidence="5">MBL fold metallo-hydrolase</fullName>
    </submittedName>
</protein>
<dbReference type="SUPFAM" id="SSF56281">
    <property type="entry name" value="Metallo-hydrolase/oxidoreductase"/>
    <property type="match status" value="1"/>
</dbReference>
<proteinExistence type="predicted"/>
<gene>
    <name evidence="5" type="ORF">I8J29_08090</name>
</gene>
<dbReference type="PANTHER" id="PTHR42951:SF15">
    <property type="entry name" value="METALLO-BETA-LACTAMASE SUPERFAMILY PROTEIN"/>
    <property type="match status" value="1"/>
</dbReference>
<dbReference type="InterPro" id="IPR001279">
    <property type="entry name" value="Metallo-B-lactamas"/>
</dbReference>
<comment type="catalytic activity">
    <reaction evidence="3">
        <text>3',5'-cyclic UMP + H2O = UMP + H(+)</text>
        <dbReference type="Rhea" id="RHEA:70575"/>
        <dbReference type="ChEBI" id="CHEBI:15377"/>
        <dbReference type="ChEBI" id="CHEBI:15378"/>
        <dbReference type="ChEBI" id="CHEBI:57865"/>
        <dbReference type="ChEBI" id="CHEBI:184387"/>
    </reaction>
    <physiologicalReaction direction="left-to-right" evidence="3">
        <dbReference type="Rhea" id="RHEA:70576"/>
    </physiologicalReaction>
</comment>
<keyword evidence="6" id="KW-1185">Reference proteome</keyword>
<dbReference type="CDD" id="cd07721">
    <property type="entry name" value="yflN-like_MBL-fold"/>
    <property type="match status" value="1"/>
</dbReference>
<evidence type="ECO:0000256" key="2">
    <source>
        <dbReference type="ARBA" id="ARBA00034301"/>
    </source>
</evidence>
<comment type="catalytic activity">
    <reaction evidence="1">
        <text>3',5'-cyclic CMP + H2O = CMP + H(+)</text>
        <dbReference type="Rhea" id="RHEA:72675"/>
        <dbReference type="ChEBI" id="CHEBI:15377"/>
        <dbReference type="ChEBI" id="CHEBI:15378"/>
        <dbReference type="ChEBI" id="CHEBI:58003"/>
        <dbReference type="ChEBI" id="CHEBI:60377"/>
    </reaction>
    <physiologicalReaction direction="left-to-right" evidence="1">
        <dbReference type="Rhea" id="RHEA:72676"/>
    </physiologicalReaction>
</comment>
<sequence>MFIANGIAMLELRAVVMGRTTAIHPALIWRDDRVLLVDTGYPGQLPLLREAMAEAGRPLESLTDVLLTHQDIDHIGGLPGLRDGLPARPVTWASAFERPYVQGEKLLVKITPDAVDAAVAALPPEVPDDKRAAFRQALLHPPSGPVDRLIGYGQADAPLVDVEALDTPGHTPGHVSLYHRPSGTLIAGDALVLEDGRLQLPDARLNSDHEQARRSLRQLAGLAVEGVVCYHGGYFKGDVQAQLRELLA</sequence>
<evidence type="ECO:0000313" key="6">
    <source>
        <dbReference type="Proteomes" id="UP000670947"/>
    </source>
</evidence>
<dbReference type="Pfam" id="PF00753">
    <property type="entry name" value="Lactamase_B"/>
    <property type="match status" value="1"/>
</dbReference>
<dbReference type="Proteomes" id="UP000670947">
    <property type="component" value="Unassembled WGS sequence"/>
</dbReference>
<dbReference type="SMART" id="SM00849">
    <property type="entry name" value="Lactamase_B"/>
    <property type="match status" value="1"/>
</dbReference>
<comment type="function">
    <text evidence="2">Counteracts the endogenous Pycsar antiviral defense system. Phosphodiesterase that enables metal-dependent hydrolysis of host cyclic nucleotide Pycsar defense signals such as cCMP and cUMP.</text>
</comment>
<dbReference type="EMBL" id="JAGGDJ010000003">
    <property type="protein sequence ID" value="MBO7744149.1"/>
    <property type="molecule type" value="Genomic_DNA"/>
</dbReference>
<name>A0ABS3W783_9BACL</name>
<dbReference type="Gene3D" id="3.60.15.10">
    <property type="entry name" value="Ribonuclease Z/Hydroxyacylglutathione hydrolase-like"/>
    <property type="match status" value="1"/>
</dbReference>
<dbReference type="RefSeq" id="WP_208847094.1">
    <property type="nucleotide sequence ID" value="NZ_JAGGDJ010000003.1"/>
</dbReference>
<feature type="domain" description="Metallo-beta-lactamase" evidence="4">
    <location>
        <begin position="22"/>
        <end position="231"/>
    </location>
</feature>
<evidence type="ECO:0000256" key="3">
    <source>
        <dbReference type="ARBA" id="ARBA00048505"/>
    </source>
</evidence>
<evidence type="ECO:0000313" key="5">
    <source>
        <dbReference type="EMBL" id="MBO7744149.1"/>
    </source>
</evidence>
<dbReference type="InterPro" id="IPR050855">
    <property type="entry name" value="NDM-1-like"/>
</dbReference>
<dbReference type="PANTHER" id="PTHR42951">
    <property type="entry name" value="METALLO-BETA-LACTAMASE DOMAIN-CONTAINING"/>
    <property type="match status" value="1"/>
</dbReference>
<accession>A0ABS3W783</accession>
<evidence type="ECO:0000256" key="1">
    <source>
        <dbReference type="ARBA" id="ARBA00034221"/>
    </source>
</evidence>
<dbReference type="InterPro" id="IPR036866">
    <property type="entry name" value="RibonucZ/Hydroxyglut_hydro"/>
</dbReference>